<evidence type="ECO:0000259" key="8">
    <source>
        <dbReference type="PROSITE" id="PS51352"/>
    </source>
</evidence>
<dbReference type="RefSeq" id="WP_190477917.1">
    <property type="nucleotide sequence ID" value="NZ_JACOFT010000002.1"/>
</dbReference>
<dbReference type="CDD" id="cd02947">
    <property type="entry name" value="TRX_family"/>
    <property type="match status" value="1"/>
</dbReference>
<accession>A0ABR6XDB5</accession>
<dbReference type="NCBIfam" id="NF008229">
    <property type="entry name" value="PRK10996.1"/>
    <property type="match status" value="1"/>
</dbReference>
<keyword evidence="4" id="KW-0249">Electron transport</keyword>
<dbReference type="Pfam" id="PF00085">
    <property type="entry name" value="Thioredoxin"/>
    <property type="match status" value="1"/>
</dbReference>
<dbReference type="InterPro" id="IPR005746">
    <property type="entry name" value="Thioredoxin"/>
</dbReference>
<dbReference type="PANTHER" id="PTHR45663">
    <property type="entry name" value="GEO12009P1"/>
    <property type="match status" value="1"/>
</dbReference>
<dbReference type="InterPro" id="IPR036249">
    <property type="entry name" value="Thioredoxin-like_sf"/>
</dbReference>
<evidence type="ECO:0000313" key="9">
    <source>
        <dbReference type="EMBL" id="MBC3810872.1"/>
    </source>
</evidence>
<dbReference type="InterPro" id="IPR013766">
    <property type="entry name" value="Thioredoxin_domain"/>
</dbReference>
<protein>
    <recommendedName>
        <fullName evidence="7">Thioredoxin</fullName>
    </recommendedName>
</protein>
<reference evidence="9 10" key="1">
    <citation type="submission" date="2020-08" db="EMBL/GenBank/DDBJ databases">
        <title>Novel species isolated from subtropical streams in China.</title>
        <authorList>
            <person name="Lu H."/>
        </authorList>
    </citation>
    <scope>NUCLEOTIDE SEQUENCE [LARGE SCALE GENOMIC DNA]</scope>
    <source>
        <strain evidence="9 10">CCTCC AB 2015119</strain>
    </source>
</reference>
<keyword evidence="3" id="KW-0479">Metal-binding</keyword>
<evidence type="ECO:0000256" key="3">
    <source>
        <dbReference type="ARBA" id="ARBA00022723"/>
    </source>
</evidence>
<dbReference type="SUPFAM" id="SSF52833">
    <property type="entry name" value="Thioredoxin-like"/>
    <property type="match status" value="1"/>
</dbReference>
<comment type="caution">
    <text evidence="9">The sequence shown here is derived from an EMBL/GenBank/DDBJ whole genome shotgun (WGS) entry which is preliminary data.</text>
</comment>
<evidence type="ECO:0000256" key="1">
    <source>
        <dbReference type="ARBA" id="ARBA00008987"/>
    </source>
</evidence>
<dbReference type="Pfam" id="PF21352">
    <property type="entry name" value="Zn_ribbon_Thio2"/>
    <property type="match status" value="1"/>
</dbReference>
<evidence type="ECO:0000256" key="7">
    <source>
        <dbReference type="NCBIfam" id="TIGR01068"/>
    </source>
</evidence>
<keyword evidence="2" id="KW-0813">Transport</keyword>
<evidence type="ECO:0000256" key="2">
    <source>
        <dbReference type="ARBA" id="ARBA00022448"/>
    </source>
</evidence>
<proteinExistence type="inferred from homology"/>
<feature type="domain" description="Thioredoxin" evidence="8">
    <location>
        <begin position="23"/>
        <end position="140"/>
    </location>
</feature>
<organism evidence="9 10">
    <name type="scientific">Undibacterium aquatile</name>
    <dbReference type="NCBI Taxonomy" id="1537398"/>
    <lineage>
        <taxon>Bacteria</taxon>
        <taxon>Pseudomonadati</taxon>
        <taxon>Pseudomonadota</taxon>
        <taxon>Betaproteobacteria</taxon>
        <taxon>Burkholderiales</taxon>
        <taxon>Oxalobacteraceae</taxon>
        <taxon>Undibacterium</taxon>
    </lineage>
</organism>
<dbReference type="Gene3D" id="3.40.30.10">
    <property type="entry name" value="Glutaredoxin"/>
    <property type="match status" value="1"/>
</dbReference>
<evidence type="ECO:0000256" key="5">
    <source>
        <dbReference type="ARBA" id="ARBA00023157"/>
    </source>
</evidence>
<gene>
    <name evidence="9" type="primary">trxC</name>
    <name evidence="9" type="ORF">H8K26_05405</name>
</gene>
<sequence>MHLVCPVCGATNRVADERLSQHPVCGKCGADLMAIEPVPISEQVLVKFIEKTELPVLIDFWADWCGPCRAMAPQFAEAARNAPDIRFIKVDSDAAPMASQRYGIRSIPTLLLMYQGREIGRQSGVMHASQIVAWVRSILPKK</sequence>
<dbReference type="NCBIfam" id="TIGR01068">
    <property type="entry name" value="thioredoxin"/>
    <property type="match status" value="1"/>
</dbReference>
<keyword evidence="5" id="KW-1015">Disulfide bond</keyword>
<dbReference type="PROSITE" id="PS51352">
    <property type="entry name" value="THIOREDOXIN_2"/>
    <property type="match status" value="1"/>
</dbReference>
<dbReference type="PROSITE" id="PS00194">
    <property type="entry name" value="THIOREDOXIN_1"/>
    <property type="match status" value="1"/>
</dbReference>
<dbReference type="Gene3D" id="2.30.30.380">
    <property type="entry name" value="Zn-finger domain of Sec23/24"/>
    <property type="match status" value="1"/>
</dbReference>
<dbReference type="PRINTS" id="PR00421">
    <property type="entry name" value="THIOREDOXIN"/>
</dbReference>
<dbReference type="InterPro" id="IPR049299">
    <property type="entry name" value="Thio2_N"/>
</dbReference>
<keyword evidence="6" id="KW-0676">Redox-active center</keyword>
<comment type="similarity">
    <text evidence="1">Belongs to the thioredoxin family.</text>
</comment>
<evidence type="ECO:0000256" key="6">
    <source>
        <dbReference type="ARBA" id="ARBA00023284"/>
    </source>
</evidence>
<keyword evidence="10" id="KW-1185">Reference proteome</keyword>
<dbReference type="InterPro" id="IPR017937">
    <property type="entry name" value="Thioredoxin_CS"/>
</dbReference>
<dbReference type="Proteomes" id="UP000637632">
    <property type="component" value="Unassembled WGS sequence"/>
</dbReference>
<evidence type="ECO:0000256" key="4">
    <source>
        <dbReference type="ARBA" id="ARBA00022982"/>
    </source>
</evidence>
<evidence type="ECO:0000313" key="10">
    <source>
        <dbReference type="Proteomes" id="UP000637632"/>
    </source>
</evidence>
<dbReference type="EMBL" id="JACOFT010000002">
    <property type="protein sequence ID" value="MBC3810872.1"/>
    <property type="molecule type" value="Genomic_DNA"/>
</dbReference>
<name>A0ABR6XDB5_9BURK</name>
<dbReference type="PANTHER" id="PTHR45663:SF11">
    <property type="entry name" value="GEO12009P1"/>
    <property type="match status" value="1"/>
</dbReference>